<comment type="caution">
    <text evidence="2">The sequence shown here is derived from an EMBL/GenBank/DDBJ whole genome shotgun (WGS) entry which is preliminary data.</text>
</comment>
<evidence type="ECO:0000259" key="1">
    <source>
        <dbReference type="Pfam" id="PF24864"/>
    </source>
</evidence>
<keyword evidence="3" id="KW-1185">Reference proteome</keyword>
<proteinExistence type="predicted"/>
<reference evidence="2" key="1">
    <citation type="journal article" date="2021" name="Nat. Commun.">
        <title>Genetic determinants of endophytism in the Arabidopsis root mycobiome.</title>
        <authorList>
            <person name="Mesny F."/>
            <person name="Miyauchi S."/>
            <person name="Thiergart T."/>
            <person name="Pickel B."/>
            <person name="Atanasova L."/>
            <person name="Karlsson M."/>
            <person name="Huettel B."/>
            <person name="Barry K.W."/>
            <person name="Haridas S."/>
            <person name="Chen C."/>
            <person name="Bauer D."/>
            <person name="Andreopoulos W."/>
            <person name="Pangilinan J."/>
            <person name="LaButti K."/>
            <person name="Riley R."/>
            <person name="Lipzen A."/>
            <person name="Clum A."/>
            <person name="Drula E."/>
            <person name="Henrissat B."/>
            <person name="Kohler A."/>
            <person name="Grigoriev I.V."/>
            <person name="Martin F.M."/>
            <person name="Hacquard S."/>
        </authorList>
    </citation>
    <scope>NUCLEOTIDE SEQUENCE</scope>
    <source>
        <strain evidence="2">MPI-CAGE-CH-0243</strain>
    </source>
</reference>
<dbReference type="Proteomes" id="UP000700596">
    <property type="component" value="Unassembled WGS sequence"/>
</dbReference>
<name>A0A9P9J2N3_9PLEO</name>
<dbReference type="OrthoDB" id="3801532at2759"/>
<evidence type="ECO:0000313" key="3">
    <source>
        <dbReference type="Proteomes" id="UP000700596"/>
    </source>
</evidence>
<dbReference type="PANTHER" id="PTHR38790">
    <property type="entry name" value="2EXR DOMAIN-CONTAINING PROTEIN-RELATED"/>
    <property type="match status" value="1"/>
</dbReference>
<sequence>MENAIRDELSYFLYNHPGIKETLNIIGQSVCYPCIRCYLFCGGRSRYKCGTWRINAAQRKQERMVVIAYEHEARKPKLFGRYSLSSDEPRSLRSKLFSKQTSNQGQSPLLSKLPAEIRLQIWEDVVDIARTVHIYRTSFGNRRYRRPKLMSCSCEHPHTTHTAGPECTTESRPQARGIVPLLQTCRKTYTEMIPIVFGKSRFAFKHTHRFRMFLAVTPKLNLERIRALTLPLLHNNPRSGKGGEMMMETLRSLKGLRTLCFPWRIHILDVTTNENPSFHENSAVRTYIDVRSALPVRCRMFFVQDLLSLSHTIYTPYQWRSEPNSVPLEPGDEETQMPIVVELLSQPSGTLVKLDVPPFEIVPGRCWPPGPMGHDLYYQTY</sequence>
<dbReference type="Pfam" id="PF24864">
    <property type="entry name" value="DUF7730"/>
    <property type="match status" value="1"/>
</dbReference>
<feature type="domain" description="DUF7730" evidence="1">
    <location>
        <begin position="103"/>
        <end position="231"/>
    </location>
</feature>
<evidence type="ECO:0000313" key="2">
    <source>
        <dbReference type="EMBL" id="KAH7139129.1"/>
    </source>
</evidence>
<organism evidence="2 3">
    <name type="scientific">Dendryphion nanum</name>
    <dbReference type="NCBI Taxonomy" id="256645"/>
    <lineage>
        <taxon>Eukaryota</taxon>
        <taxon>Fungi</taxon>
        <taxon>Dikarya</taxon>
        <taxon>Ascomycota</taxon>
        <taxon>Pezizomycotina</taxon>
        <taxon>Dothideomycetes</taxon>
        <taxon>Pleosporomycetidae</taxon>
        <taxon>Pleosporales</taxon>
        <taxon>Torulaceae</taxon>
        <taxon>Dendryphion</taxon>
    </lineage>
</organism>
<protein>
    <recommendedName>
        <fullName evidence="1">DUF7730 domain-containing protein</fullName>
    </recommendedName>
</protein>
<gene>
    <name evidence="2" type="ORF">B0J11DRAFT_35839</name>
</gene>
<dbReference type="AlphaFoldDB" id="A0A9P9J2N3"/>
<accession>A0A9P9J2N3</accession>
<dbReference type="InterPro" id="IPR056632">
    <property type="entry name" value="DUF7730"/>
</dbReference>
<dbReference type="EMBL" id="JAGMWT010000001">
    <property type="protein sequence ID" value="KAH7139129.1"/>
    <property type="molecule type" value="Genomic_DNA"/>
</dbReference>